<dbReference type="EMBL" id="GBRH01240974">
    <property type="protein sequence ID" value="JAD56921.1"/>
    <property type="molecule type" value="Transcribed_RNA"/>
</dbReference>
<proteinExistence type="predicted"/>
<evidence type="ECO:0000313" key="1">
    <source>
        <dbReference type="EMBL" id="JAD56921.1"/>
    </source>
</evidence>
<organism evidence="1">
    <name type="scientific">Arundo donax</name>
    <name type="common">Giant reed</name>
    <name type="synonym">Donax arundinaceus</name>
    <dbReference type="NCBI Taxonomy" id="35708"/>
    <lineage>
        <taxon>Eukaryota</taxon>
        <taxon>Viridiplantae</taxon>
        <taxon>Streptophyta</taxon>
        <taxon>Embryophyta</taxon>
        <taxon>Tracheophyta</taxon>
        <taxon>Spermatophyta</taxon>
        <taxon>Magnoliopsida</taxon>
        <taxon>Liliopsida</taxon>
        <taxon>Poales</taxon>
        <taxon>Poaceae</taxon>
        <taxon>PACMAD clade</taxon>
        <taxon>Arundinoideae</taxon>
        <taxon>Arundineae</taxon>
        <taxon>Arundo</taxon>
    </lineage>
</organism>
<accession>A0A0A9B0L7</accession>
<dbReference type="AlphaFoldDB" id="A0A0A9B0L7"/>
<sequence>MGQILLPSVKVVGMTNASCSIEIITIKIESFLESLFDSIGSTVIVWPVQLVPGLVIPTVECTLCMSFPCSVAS</sequence>
<reference evidence="1" key="2">
    <citation type="journal article" date="2015" name="Data Brief">
        <title>Shoot transcriptome of the giant reed, Arundo donax.</title>
        <authorList>
            <person name="Barrero R.A."/>
            <person name="Guerrero F.D."/>
            <person name="Moolhuijzen P."/>
            <person name="Goolsby J.A."/>
            <person name="Tidwell J."/>
            <person name="Bellgard S.E."/>
            <person name="Bellgard M.I."/>
        </authorList>
    </citation>
    <scope>NUCLEOTIDE SEQUENCE</scope>
    <source>
        <tissue evidence="1">Shoot tissue taken approximately 20 cm above the soil surface</tissue>
    </source>
</reference>
<protein>
    <submittedName>
        <fullName evidence="1">Uncharacterized protein</fullName>
    </submittedName>
</protein>
<name>A0A0A9B0L7_ARUDO</name>
<reference evidence="1" key="1">
    <citation type="submission" date="2014-09" db="EMBL/GenBank/DDBJ databases">
        <authorList>
            <person name="Magalhaes I.L.F."/>
            <person name="Oliveira U."/>
            <person name="Santos F.R."/>
            <person name="Vidigal T.H.D.A."/>
            <person name="Brescovit A.D."/>
            <person name="Santos A.J."/>
        </authorList>
    </citation>
    <scope>NUCLEOTIDE SEQUENCE</scope>
    <source>
        <tissue evidence="1">Shoot tissue taken approximately 20 cm above the soil surface</tissue>
    </source>
</reference>